<evidence type="ECO:0000256" key="7">
    <source>
        <dbReference type="ARBA" id="ARBA00022840"/>
    </source>
</evidence>
<reference evidence="16" key="1">
    <citation type="submission" date="2020-03" db="EMBL/GenBank/DDBJ databases">
        <title>Site-based positive gene gene selection in Geosmithia morbida across the United States reveals a broad range of putative effectors and factors for local host and environmental adapation.</title>
        <authorList>
            <person name="Onufrak A."/>
            <person name="Murdoch R.W."/>
            <person name="Gazis R."/>
            <person name="Huff M."/>
            <person name="Staton M."/>
            <person name="Klingeman W."/>
            <person name="Hadziabdic D."/>
        </authorList>
    </citation>
    <scope>NUCLEOTIDE SEQUENCE</scope>
    <source>
        <strain evidence="16">1262</strain>
    </source>
</reference>
<dbReference type="SMART" id="SM00382">
    <property type="entry name" value="AAA"/>
    <property type="match status" value="1"/>
</dbReference>
<keyword evidence="9" id="KW-0496">Mitochondrion</keyword>
<feature type="compositionally biased region" description="Basic and acidic residues" evidence="12">
    <location>
        <begin position="515"/>
        <end position="533"/>
    </location>
</feature>
<dbReference type="Gene3D" id="3.40.50.300">
    <property type="entry name" value="P-loop containing nucleotide triphosphate hydrolases"/>
    <property type="match status" value="1"/>
</dbReference>
<dbReference type="Pfam" id="PF08740">
    <property type="entry name" value="BCS1_N"/>
    <property type="match status" value="1"/>
</dbReference>
<evidence type="ECO:0000313" key="17">
    <source>
        <dbReference type="Proteomes" id="UP000749293"/>
    </source>
</evidence>
<dbReference type="SMART" id="SM01024">
    <property type="entry name" value="BCS1_N"/>
    <property type="match status" value="1"/>
</dbReference>
<comment type="catalytic activity">
    <reaction evidence="11">
        <text>ATP + H2O = ADP + phosphate + H(+)</text>
        <dbReference type="Rhea" id="RHEA:13065"/>
        <dbReference type="ChEBI" id="CHEBI:15377"/>
        <dbReference type="ChEBI" id="CHEBI:15378"/>
        <dbReference type="ChEBI" id="CHEBI:30616"/>
        <dbReference type="ChEBI" id="CHEBI:43474"/>
        <dbReference type="ChEBI" id="CHEBI:456216"/>
    </reaction>
    <physiologicalReaction direction="left-to-right" evidence="11">
        <dbReference type="Rhea" id="RHEA:13066"/>
    </physiologicalReaction>
</comment>
<dbReference type="InterPro" id="IPR014851">
    <property type="entry name" value="BCS1_N"/>
</dbReference>
<evidence type="ECO:0000256" key="2">
    <source>
        <dbReference type="ARBA" id="ARBA00007448"/>
    </source>
</evidence>
<evidence type="ECO:0000256" key="10">
    <source>
        <dbReference type="ARBA" id="ARBA00023136"/>
    </source>
</evidence>
<dbReference type="GO" id="GO:0016887">
    <property type="term" value="F:ATP hydrolysis activity"/>
    <property type="evidence" value="ECO:0007669"/>
    <property type="project" value="InterPro"/>
</dbReference>
<comment type="similarity">
    <text evidence="2">Belongs to the AAA ATPase family. BCS1 subfamily.</text>
</comment>
<dbReference type="InterPro" id="IPR057495">
    <property type="entry name" value="AAA_lid_BCS1"/>
</dbReference>
<evidence type="ECO:0000256" key="3">
    <source>
        <dbReference type="ARBA" id="ARBA00022692"/>
    </source>
</evidence>
<comment type="subcellular location">
    <subcellularLocation>
        <location evidence="1">Mitochondrion inner membrane</location>
        <topology evidence="1">Single-pass membrane protein</topology>
    </subcellularLocation>
</comment>
<feature type="compositionally biased region" description="Basic residues" evidence="12">
    <location>
        <begin position="534"/>
        <end position="549"/>
    </location>
</feature>
<dbReference type="SUPFAM" id="SSF52540">
    <property type="entry name" value="P-loop containing nucleoside triphosphate hydrolases"/>
    <property type="match status" value="1"/>
</dbReference>
<keyword evidence="4" id="KW-0547">Nucleotide-binding</keyword>
<comment type="caution">
    <text evidence="16">The sequence shown here is derived from an EMBL/GenBank/DDBJ whole genome shotgun (WGS) entry which is preliminary data.</text>
</comment>
<evidence type="ECO:0000256" key="8">
    <source>
        <dbReference type="ARBA" id="ARBA00022989"/>
    </source>
</evidence>
<evidence type="ECO:0000256" key="5">
    <source>
        <dbReference type="ARBA" id="ARBA00022792"/>
    </source>
</evidence>
<feature type="region of interest" description="Disordered" evidence="12">
    <location>
        <begin position="514"/>
        <end position="562"/>
    </location>
</feature>
<evidence type="ECO:0000256" key="1">
    <source>
        <dbReference type="ARBA" id="ARBA00004434"/>
    </source>
</evidence>
<gene>
    <name evidence="16" type="ORF">GMORB2_7723</name>
</gene>
<evidence type="ECO:0000256" key="6">
    <source>
        <dbReference type="ARBA" id="ARBA00022801"/>
    </source>
</evidence>
<evidence type="ECO:0000313" key="16">
    <source>
        <dbReference type="EMBL" id="KAF4122130.1"/>
    </source>
</evidence>
<dbReference type="RefSeq" id="XP_035320782.1">
    <property type="nucleotide sequence ID" value="XM_035469688.1"/>
</dbReference>
<accession>A0A9P4YST4</accession>
<evidence type="ECO:0000259" key="15">
    <source>
        <dbReference type="SMART" id="SM01024"/>
    </source>
</evidence>
<dbReference type="EMBL" id="JAANYQ010000010">
    <property type="protein sequence ID" value="KAF4122130.1"/>
    <property type="molecule type" value="Genomic_DNA"/>
</dbReference>
<dbReference type="GO" id="GO:0005524">
    <property type="term" value="F:ATP binding"/>
    <property type="evidence" value="ECO:0007669"/>
    <property type="project" value="UniProtKB-KW"/>
</dbReference>
<dbReference type="GO" id="GO:0005743">
    <property type="term" value="C:mitochondrial inner membrane"/>
    <property type="evidence" value="ECO:0007669"/>
    <property type="project" value="UniProtKB-SubCell"/>
</dbReference>
<evidence type="ECO:0000256" key="4">
    <source>
        <dbReference type="ARBA" id="ARBA00022741"/>
    </source>
</evidence>
<evidence type="ECO:0000256" key="9">
    <source>
        <dbReference type="ARBA" id="ARBA00023128"/>
    </source>
</evidence>
<keyword evidence="6" id="KW-0378">Hydrolase</keyword>
<organism evidence="16 17">
    <name type="scientific">Geosmithia morbida</name>
    <dbReference type="NCBI Taxonomy" id="1094350"/>
    <lineage>
        <taxon>Eukaryota</taxon>
        <taxon>Fungi</taxon>
        <taxon>Dikarya</taxon>
        <taxon>Ascomycota</taxon>
        <taxon>Pezizomycotina</taxon>
        <taxon>Sordariomycetes</taxon>
        <taxon>Hypocreomycetidae</taxon>
        <taxon>Hypocreales</taxon>
        <taxon>Bionectriaceae</taxon>
        <taxon>Geosmithia</taxon>
    </lineage>
</organism>
<evidence type="ECO:0000259" key="14">
    <source>
        <dbReference type="SMART" id="SM00382"/>
    </source>
</evidence>
<dbReference type="GeneID" id="55973946"/>
<proteinExistence type="inferred from homology"/>
<dbReference type="InterPro" id="IPR003593">
    <property type="entry name" value="AAA+_ATPase"/>
</dbReference>
<dbReference type="AlphaFoldDB" id="A0A9P4YST4"/>
<sequence>MDTDDGPENGSVPYAQGLMSQQTLLDSMIPGFSMFSSAIHAYLGIDLNLYIPVLLIACTMVWSWSYLYEHASRMVASYLMSSVVNQSFSKRSRNFIASTNINSQAHGMWSDYFDEDEDSDDEDGERSRRAHKQVQCTPSYGNHFLFYRGRPFLFERRENREKFSRSLLRGEEVYISCFGRTPDSIRDLLAEARELYIAKEQRNTIIYRGNMGSWRGPGWRRCMTRIRRPLATVILNESLKQKLIADMADYLRPATRLWYANRGIPYRRGYLLHGPPGTGKSSLSLALAGYFEMKIYIVSLNSPSTTDESVVSLFSDLPRRCIVLLEDIDTAGLTHSRDEEATMATDDTVNLTRDPDASKTSESRISLSGLLNVLDGVASQEGRVLIMTTKHVEKLDEALVRPGRIDMSIEFGNADAEMTSLIFRAIYGPSEGEALPLVHTASEKGSINAEKTEVPEQAREYTMKKVSELAEQFAAKVPPSEFSPAELQGLLLQHKRDPLAAIAATDEWIVQTRKAKGEKTELEKKKRREEMKKERKKKKEKRKEKRKEKSKMGVAMEKHGRM</sequence>
<evidence type="ECO:0000256" key="12">
    <source>
        <dbReference type="SAM" id="MobiDB-lite"/>
    </source>
</evidence>
<keyword evidence="3 13" id="KW-0812">Transmembrane</keyword>
<dbReference type="InterPro" id="IPR003959">
    <property type="entry name" value="ATPase_AAA_core"/>
</dbReference>
<keyword evidence="17" id="KW-1185">Reference proteome</keyword>
<feature type="domain" description="AAA+ ATPase" evidence="14">
    <location>
        <begin position="266"/>
        <end position="415"/>
    </location>
</feature>
<dbReference type="Proteomes" id="UP000749293">
    <property type="component" value="Unassembled WGS sequence"/>
</dbReference>
<name>A0A9P4YST4_9HYPO</name>
<dbReference type="InterPro" id="IPR050747">
    <property type="entry name" value="Mitochondrial_chaperone_BCS1"/>
</dbReference>
<dbReference type="OrthoDB" id="10251412at2759"/>
<dbReference type="PANTHER" id="PTHR23070">
    <property type="entry name" value="BCS1 AAA-TYPE ATPASE"/>
    <property type="match status" value="1"/>
</dbReference>
<evidence type="ECO:0000256" key="11">
    <source>
        <dbReference type="ARBA" id="ARBA00048778"/>
    </source>
</evidence>
<keyword evidence="5" id="KW-0999">Mitochondrion inner membrane</keyword>
<feature type="domain" description="BCS1 N-terminal" evidence="15">
    <location>
        <begin position="54"/>
        <end position="233"/>
    </location>
</feature>
<protein>
    <submittedName>
        <fullName evidence="16">Mitochondrial chaperone BCS1</fullName>
    </submittedName>
</protein>
<dbReference type="Pfam" id="PF25426">
    <property type="entry name" value="AAA_lid_BCS1"/>
    <property type="match status" value="1"/>
</dbReference>
<evidence type="ECO:0000256" key="13">
    <source>
        <dbReference type="SAM" id="Phobius"/>
    </source>
</evidence>
<dbReference type="Pfam" id="PF00004">
    <property type="entry name" value="AAA"/>
    <property type="match status" value="1"/>
</dbReference>
<keyword evidence="7" id="KW-0067">ATP-binding</keyword>
<dbReference type="InterPro" id="IPR027417">
    <property type="entry name" value="P-loop_NTPase"/>
</dbReference>
<keyword evidence="10 13" id="KW-0472">Membrane</keyword>
<feature type="transmembrane region" description="Helical" evidence="13">
    <location>
        <begin position="49"/>
        <end position="68"/>
    </location>
</feature>
<keyword evidence="8 13" id="KW-1133">Transmembrane helix</keyword>